<evidence type="ECO:0000256" key="6">
    <source>
        <dbReference type="ARBA" id="ARBA00022741"/>
    </source>
</evidence>
<feature type="domain" description="tRNA nucleotidyltransferase/poly(A) polymerase RNA and SrmB- binding" evidence="10">
    <location>
        <begin position="188"/>
        <end position="239"/>
    </location>
</feature>
<proteinExistence type="inferred from homology"/>
<evidence type="ECO:0000256" key="7">
    <source>
        <dbReference type="ARBA" id="ARBA00022842"/>
    </source>
</evidence>
<keyword evidence="12" id="KW-1185">Reference proteome</keyword>
<dbReference type="SUPFAM" id="SSF81891">
    <property type="entry name" value="Poly A polymerase C-terminal region-like"/>
    <property type="match status" value="1"/>
</dbReference>
<keyword evidence="5" id="KW-0479">Metal-binding</keyword>
<keyword evidence="6" id="KW-0547">Nucleotide-binding</keyword>
<dbReference type="InterPro" id="IPR002646">
    <property type="entry name" value="PolA_pol_head_dom"/>
</dbReference>
<dbReference type="InterPro" id="IPR032828">
    <property type="entry name" value="PolyA_RNA-bd"/>
</dbReference>
<evidence type="ECO:0000256" key="8">
    <source>
        <dbReference type="RuleBase" id="RU003953"/>
    </source>
</evidence>
<keyword evidence="3" id="KW-0819">tRNA processing</keyword>
<comment type="similarity">
    <text evidence="8">Belongs to the tRNA nucleotidyltransferase/poly(A) polymerase family.</text>
</comment>
<dbReference type="Pfam" id="PF12627">
    <property type="entry name" value="PolyA_pol_RNAbd"/>
    <property type="match status" value="1"/>
</dbReference>
<reference evidence="12" key="1">
    <citation type="journal article" date="2019" name="Int. J. Syst. Evol. Microbiol.">
        <title>The Global Catalogue of Microorganisms (GCM) 10K type strain sequencing project: providing services to taxonomists for standard genome sequencing and annotation.</title>
        <authorList>
            <consortium name="The Broad Institute Genomics Platform"/>
            <consortium name="The Broad Institute Genome Sequencing Center for Infectious Disease"/>
            <person name="Wu L."/>
            <person name="Ma J."/>
        </authorList>
    </citation>
    <scope>NUCLEOTIDE SEQUENCE [LARGE SCALE GENOMIC DNA]</scope>
    <source>
        <strain evidence="12">KCTC 52366</strain>
    </source>
</reference>
<evidence type="ECO:0000256" key="1">
    <source>
        <dbReference type="ARBA" id="ARBA00001946"/>
    </source>
</evidence>
<evidence type="ECO:0000313" key="11">
    <source>
        <dbReference type="EMBL" id="MFC3141655.1"/>
    </source>
</evidence>
<evidence type="ECO:0000259" key="10">
    <source>
        <dbReference type="Pfam" id="PF12627"/>
    </source>
</evidence>
<dbReference type="EMBL" id="JBHRTB010000010">
    <property type="protein sequence ID" value="MFC3141655.1"/>
    <property type="molecule type" value="Genomic_DNA"/>
</dbReference>
<evidence type="ECO:0000256" key="3">
    <source>
        <dbReference type="ARBA" id="ARBA00022694"/>
    </source>
</evidence>
<comment type="cofactor">
    <cofactor evidence="1">
        <name>Mg(2+)</name>
        <dbReference type="ChEBI" id="CHEBI:18420"/>
    </cofactor>
</comment>
<keyword evidence="7" id="KW-0460">Magnesium</keyword>
<evidence type="ECO:0000256" key="5">
    <source>
        <dbReference type="ARBA" id="ARBA00022723"/>
    </source>
</evidence>
<gene>
    <name evidence="11" type="ORF">ACFOGP_02995</name>
</gene>
<dbReference type="Proteomes" id="UP001595632">
    <property type="component" value="Unassembled WGS sequence"/>
</dbReference>
<feature type="domain" description="Poly A polymerase head" evidence="9">
    <location>
        <begin position="29"/>
        <end position="149"/>
    </location>
</feature>
<sequence>MRVSGDWITDPRTQAVCRALTDAGHQALFVGGCVRNALLDEPVGDMDISTDAVPEDVIRLATEAGLKAVPTGIEHGTITVVSKGLPHEVTTFRRDVETDGRRAVVAFTDRIEEDALRRDLTMNALYAQPDGTVVDPLNGLPDLLARRVRFIEDPEARIREDYLRILRFFRFHAWYGDPQGGLDADGYAACASLNAGLETLSKERVGAEMLKLLTAPDPAPSTAAMQQAGCLTRVLPGADARWLPLLVDFEQRLGVAPDGLRRLAVLGGEGQGDLLRLSKKDTRRLEALRDAATGVMGPGELGYRLGADEALNALLLRAALTETPLPTDTPARVQDGASAEFPVSAKDLPADCHGPAIGKRLRALERDWIDSGFTLDRAALLSR</sequence>
<dbReference type="CDD" id="cd05398">
    <property type="entry name" value="NT_ClassII-CCAase"/>
    <property type="match status" value="1"/>
</dbReference>
<dbReference type="PROSITE" id="PS51257">
    <property type="entry name" value="PROKAR_LIPOPROTEIN"/>
    <property type="match status" value="1"/>
</dbReference>
<dbReference type="PANTHER" id="PTHR46173:SF1">
    <property type="entry name" value="CCA TRNA NUCLEOTIDYLTRANSFERASE 1, MITOCHONDRIAL"/>
    <property type="match status" value="1"/>
</dbReference>
<evidence type="ECO:0000256" key="2">
    <source>
        <dbReference type="ARBA" id="ARBA00022679"/>
    </source>
</evidence>
<dbReference type="Gene3D" id="3.30.460.10">
    <property type="entry name" value="Beta Polymerase, domain 2"/>
    <property type="match status" value="1"/>
</dbReference>
<evidence type="ECO:0000313" key="12">
    <source>
        <dbReference type="Proteomes" id="UP001595632"/>
    </source>
</evidence>
<evidence type="ECO:0000256" key="4">
    <source>
        <dbReference type="ARBA" id="ARBA00022695"/>
    </source>
</evidence>
<dbReference type="Gene3D" id="1.10.3090.10">
    <property type="entry name" value="cca-adding enzyme, domain 2"/>
    <property type="match status" value="1"/>
</dbReference>
<dbReference type="RefSeq" id="WP_275632288.1">
    <property type="nucleotide sequence ID" value="NZ_JARGYD010000002.1"/>
</dbReference>
<dbReference type="InterPro" id="IPR050264">
    <property type="entry name" value="Bact_CCA-adding_enz_type3_sf"/>
</dbReference>
<comment type="caution">
    <text evidence="11">The sequence shown here is derived from an EMBL/GenBank/DDBJ whole genome shotgun (WGS) entry which is preliminary data.</text>
</comment>
<keyword evidence="4" id="KW-0548">Nucleotidyltransferase</keyword>
<keyword evidence="2 8" id="KW-0808">Transferase</keyword>
<dbReference type="InterPro" id="IPR043519">
    <property type="entry name" value="NT_sf"/>
</dbReference>
<dbReference type="Pfam" id="PF01743">
    <property type="entry name" value="PolyA_pol"/>
    <property type="match status" value="1"/>
</dbReference>
<accession>A0ABV7GNG8</accession>
<protein>
    <submittedName>
        <fullName evidence="11">CCA tRNA nucleotidyltransferase</fullName>
    </submittedName>
</protein>
<evidence type="ECO:0000259" key="9">
    <source>
        <dbReference type="Pfam" id="PF01743"/>
    </source>
</evidence>
<organism evidence="11 12">
    <name type="scientific">Psychromarinibacter halotolerans</name>
    <dbReference type="NCBI Taxonomy" id="1775175"/>
    <lineage>
        <taxon>Bacteria</taxon>
        <taxon>Pseudomonadati</taxon>
        <taxon>Pseudomonadota</taxon>
        <taxon>Alphaproteobacteria</taxon>
        <taxon>Rhodobacterales</taxon>
        <taxon>Paracoccaceae</taxon>
        <taxon>Psychromarinibacter</taxon>
    </lineage>
</organism>
<dbReference type="PANTHER" id="PTHR46173">
    <property type="entry name" value="CCA TRNA NUCLEOTIDYLTRANSFERASE 1, MITOCHONDRIAL"/>
    <property type="match status" value="1"/>
</dbReference>
<name>A0ABV7GNG8_9RHOB</name>
<dbReference type="SUPFAM" id="SSF81301">
    <property type="entry name" value="Nucleotidyltransferase"/>
    <property type="match status" value="1"/>
</dbReference>
<keyword evidence="8" id="KW-0694">RNA-binding</keyword>